<sequence>MPGDGLPGAVCRLRGIDKRFGDTHALRDVSLDLIPGEVLALVGENGAGKTTLMNVLFGLLRAEAGRLDHDAGTGFFADAADAIAHGFGMVHQHFMLFDDLTVLENVIVGAEGPGRLGRIELAARAGEVAAVMARFGFALPLDVRVRDLPVATRQQIEIVKLLYRQARVVILDEPTAVLTPQEAGALFAMLRGLADEGRAVVVITHKLPEVTAHADRVVVMRGGAVVADRAVADTSAAEIARLMVGHDIAPVAKRNHAGAGVRLALRDLHCAPRAGERPVGPVDLDLRPGEILGIAGVAGSGQGPLVETLVGLRPAASGQIAMDGIDITRADVAARRAAGLAYMAEDRMRAGLAVDASLAENAVAGREAQPPFARGPFRRLTAVAAFGRDLIARYDIRATGPAQRAADLSGGNKQKIVVARELAGQPRLIVAHNPCWGVDIGAIRFIQDRLLEAARSGAAVVFVSSELDELFALSDRLAVLHDGRMQALLDRADLDIARVGRAMAGAA</sequence>
<evidence type="ECO:0000256" key="1">
    <source>
        <dbReference type="ARBA" id="ARBA00022448"/>
    </source>
</evidence>
<feature type="domain" description="ABC transporter" evidence="6">
    <location>
        <begin position="11"/>
        <end position="247"/>
    </location>
</feature>
<evidence type="ECO:0000313" key="7">
    <source>
        <dbReference type="EMBL" id="EKE43210.1"/>
    </source>
</evidence>
<dbReference type="SMART" id="SM00382">
    <property type="entry name" value="AAA"/>
    <property type="match status" value="1"/>
</dbReference>
<dbReference type="CDD" id="cd03216">
    <property type="entry name" value="ABC_Carb_Monos_I"/>
    <property type="match status" value="1"/>
</dbReference>
<keyword evidence="2" id="KW-0762">Sugar transport</keyword>
<dbReference type="PANTHER" id="PTHR43790:SF9">
    <property type="entry name" value="GALACTOFURANOSE TRANSPORTER ATP-BINDING PROTEIN YTFR"/>
    <property type="match status" value="1"/>
</dbReference>
<keyword evidence="4" id="KW-0547">Nucleotide-binding</keyword>
<protein>
    <submittedName>
        <fullName evidence="7">Putative sugar ABC transporter, ATP-binding protein</fullName>
    </submittedName>
</protein>
<reference evidence="7 8" key="1">
    <citation type="journal article" date="2012" name="J. Bacteriol.">
        <title>Draft Genome Sequence of Oceaniovalibus guishaninsula JLT2003T.</title>
        <authorList>
            <person name="Tang K."/>
            <person name="Liu K."/>
            <person name="Jiao N."/>
        </authorList>
    </citation>
    <scope>NUCLEOTIDE SEQUENCE [LARGE SCALE GENOMIC DNA]</scope>
    <source>
        <strain evidence="7 8">JLT2003</strain>
    </source>
</reference>
<dbReference type="SUPFAM" id="SSF52540">
    <property type="entry name" value="P-loop containing nucleoside triphosphate hydrolases"/>
    <property type="match status" value="2"/>
</dbReference>
<keyword evidence="3" id="KW-0677">Repeat</keyword>
<dbReference type="EMBL" id="AMGO01000068">
    <property type="protein sequence ID" value="EKE43210.1"/>
    <property type="molecule type" value="Genomic_DNA"/>
</dbReference>
<accession>K2I2X2</accession>
<dbReference type="PANTHER" id="PTHR43790">
    <property type="entry name" value="CARBOHYDRATE TRANSPORT ATP-BINDING PROTEIN MG119-RELATED"/>
    <property type="match status" value="1"/>
</dbReference>
<dbReference type="PROSITE" id="PS00211">
    <property type="entry name" value="ABC_TRANSPORTER_1"/>
    <property type="match status" value="1"/>
</dbReference>
<name>K2I2X2_9RHOB</name>
<evidence type="ECO:0000256" key="4">
    <source>
        <dbReference type="ARBA" id="ARBA00022741"/>
    </source>
</evidence>
<dbReference type="InterPro" id="IPR027417">
    <property type="entry name" value="P-loop_NTPase"/>
</dbReference>
<dbReference type="InterPro" id="IPR003439">
    <property type="entry name" value="ABC_transporter-like_ATP-bd"/>
</dbReference>
<dbReference type="eggNOG" id="COG3845">
    <property type="taxonomic scope" value="Bacteria"/>
</dbReference>
<dbReference type="OrthoDB" id="9805029at2"/>
<dbReference type="CDD" id="cd03215">
    <property type="entry name" value="ABC_Carb_Monos_II"/>
    <property type="match status" value="1"/>
</dbReference>
<dbReference type="PROSITE" id="PS50893">
    <property type="entry name" value="ABC_TRANSPORTER_2"/>
    <property type="match status" value="2"/>
</dbReference>
<evidence type="ECO:0000256" key="2">
    <source>
        <dbReference type="ARBA" id="ARBA00022597"/>
    </source>
</evidence>
<dbReference type="GO" id="GO:0005524">
    <property type="term" value="F:ATP binding"/>
    <property type="evidence" value="ECO:0007669"/>
    <property type="project" value="UniProtKB-KW"/>
</dbReference>
<dbReference type="Gene3D" id="3.40.50.300">
    <property type="entry name" value="P-loop containing nucleotide triphosphate hydrolases"/>
    <property type="match status" value="2"/>
</dbReference>
<dbReference type="InterPro" id="IPR050107">
    <property type="entry name" value="ABC_carbohydrate_import_ATPase"/>
</dbReference>
<feature type="domain" description="ABC transporter" evidence="6">
    <location>
        <begin position="263"/>
        <end position="507"/>
    </location>
</feature>
<dbReference type="GO" id="GO:0016887">
    <property type="term" value="F:ATP hydrolysis activity"/>
    <property type="evidence" value="ECO:0007669"/>
    <property type="project" value="InterPro"/>
</dbReference>
<proteinExistence type="predicted"/>
<keyword evidence="5 7" id="KW-0067">ATP-binding</keyword>
<evidence type="ECO:0000256" key="3">
    <source>
        <dbReference type="ARBA" id="ARBA00022737"/>
    </source>
</evidence>
<dbReference type="InterPro" id="IPR017871">
    <property type="entry name" value="ABC_transporter-like_CS"/>
</dbReference>
<keyword evidence="8" id="KW-1185">Reference proteome</keyword>
<organism evidence="7 8">
    <name type="scientific">Oceaniovalibus guishaninsula JLT2003</name>
    <dbReference type="NCBI Taxonomy" id="1231392"/>
    <lineage>
        <taxon>Bacteria</taxon>
        <taxon>Pseudomonadati</taxon>
        <taxon>Pseudomonadota</taxon>
        <taxon>Alphaproteobacteria</taxon>
        <taxon>Rhodobacterales</taxon>
        <taxon>Roseobacteraceae</taxon>
        <taxon>Oceaniovalibus</taxon>
    </lineage>
</organism>
<dbReference type="RefSeq" id="WP_007427953.1">
    <property type="nucleotide sequence ID" value="NZ_AMGO01000068.1"/>
</dbReference>
<keyword evidence="1" id="KW-0813">Transport</keyword>
<comment type="caution">
    <text evidence="7">The sequence shown here is derived from an EMBL/GenBank/DDBJ whole genome shotgun (WGS) entry which is preliminary data.</text>
</comment>
<dbReference type="InterPro" id="IPR003593">
    <property type="entry name" value="AAA+_ATPase"/>
</dbReference>
<dbReference type="Proteomes" id="UP000006765">
    <property type="component" value="Unassembled WGS sequence"/>
</dbReference>
<evidence type="ECO:0000259" key="6">
    <source>
        <dbReference type="PROSITE" id="PS50893"/>
    </source>
</evidence>
<dbReference type="AlphaFoldDB" id="K2I2X2"/>
<dbReference type="Pfam" id="PF00005">
    <property type="entry name" value="ABC_tran"/>
    <property type="match status" value="2"/>
</dbReference>
<evidence type="ECO:0000256" key="5">
    <source>
        <dbReference type="ARBA" id="ARBA00022840"/>
    </source>
</evidence>
<gene>
    <name evidence="7" type="ORF">OCGS_2801</name>
</gene>
<evidence type="ECO:0000313" key="8">
    <source>
        <dbReference type="Proteomes" id="UP000006765"/>
    </source>
</evidence>
<dbReference type="STRING" id="1231392.OCGS_2801"/>